<organism evidence="1 2">
    <name type="scientific">Diploptera punctata</name>
    <name type="common">Pacific beetle cockroach</name>
    <dbReference type="NCBI Taxonomy" id="6984"/>
    <lineage>
        <taxon>Eukaryota</taxon>
        <taxon>Metazoa</taxon>
        <taxon>Ecdysozoa</taxon>
        <taxon>Arthropoda</taxon>
        <taxon>Hexapoda</taxon>
        <taxon>Insecta</taxon>
        <taxon>Pterygota</taxon>
        <taxon>Neoptera</taxon>
        <taxon>Polyneoptera</taxon>
        <taxon>Dictyoptera</taxon>
        <taxon>Blattodea</taxon>
        <taxon>Blaberoidea</taxon>
        <taxon>Blaberidae</taxon>
        <taxon>Diplopterinae</taxon>
        <taxon>Diploptera</taxon>
    </lineage>
</organism>
<reference evidence="1" key="2">
    <citation type="submission" date="2023-05" db="EMBL/GenBank/DDBJ databases">
        <authorList>
            <person name="Fouks B."/>
        </authorList>
    </citation>
    <scope>NUCLEOTIDE SEQUENCE</scope>
    <source>
        <strain evidence="1">Stay&amp;Tobe</strain>
        <tissue evidence="1">Testes</tissue>
    </source>
</reference>
<reference evidence="1" key="1">
    <citation type="journal article" date="2023" name="IScience">
        <title>Live-bearing cockroach genome reveals convergent evolutionary mechanisms linked to viviparity in insects and beyond.</title>
        <authorList>
            <person name="Fouks B."/>
            <person name="Harrison M.C."/>
            <person name="Mikhailova A.A."/>
            <person name="Marchal E."/>
            <person name="English S."/>
            <person name="Carruthers M."/>
            <person name="Jennings E.C."/>
            <person name="Chiamaka E.L."/>
            <person name="Frigard R.A."/>
            <person name="Pippel M."/>
            <person name="Attardo G.M."/>
            <person name="Benoit J.B."/>
            <person name="Bornberg-Bauer E."/>
            <person name="Tobe S.S."/>
        </authorList>
    </citation>
    <scope>NUCLEOTIDE SEQUENCE</scope>
    <source>
        <strain evidence="1">Stay&amp;Tobe</strain>
    </source>
</reference>
<proteinExistence type="predicted"/>
<sequence length="66" mass="7039">IVLNEFPRTIVRAPCRACALDFVNVAVCTASVTLRKPASPAVGPSTRTAVNMGRHSIRDLFCTPIG</sequence>
<feature type="non-terminal residue" evidence="1">
    <location>
        <position position="1"/>
    </location>
</feature>
<name>A0AAD7ZEN8_DIPPU</name>
<protein>
    <submittedName>
        <fullName evidence="1">Uncharacterized protein</fullName>
    </submittedName>
</protein>
<dbReference type="Proteomes" id="UP001233999">
    <property type="component" value="Unassembled WGS sequence"/>
</dbReference>
<keyword evidence="2" id="KW-1185">Reference proteome</keyword>
<evidence type="ECO:0000313" key="2">
    <source>
        <dbReference type="Proteomes" id="UP001233999"/>
    </source>
</evidence>
<comment type="caution">
    <text evidence="1">The sequence shown here is derived from an EMBL/GenBank/DDBJ whole genome shotgun (WGS) entry which is preliminary data.</text>
</comment>
<feature type="non-terminal residue" evidence="1">
    <location>
        <position position="66"/>
    </location>
</feature>
<evidence type="ECO:0000313" key="1">
    <source>
        <dbReference type="EMBL" id="KAJ9578970.1"/>
    </source>
</evidence>
<gene>
    <name evidence="1" type="ORF">L9F63_024923</name>
</gene>
<accession>A0AAD7ZEN8</accession>
<dbReference type="EMBL" id="JASPKZ010008810">
    <property type="protein sequence ID" value="KAJ9578970.1"/>
    <property type="molecule type" value="Genomic_DNA"/>
</dbReference>
<dbReference type="AlphaFoldDB" id="A0AAD7ZEN8"/>